<proteinExistence type="predicted"/>
<feature type="transmembrane region" description="Helical" evidence="2">
    <location>
        <begin position="23"/>
        <end position="43"/>
    </location>
</feature>
<comment type="caution">
    <text evidence="3">The sequence shown here is derived from an EMBL/GenBank/DDBJ whole genome shotgun (WGS) entry which is preliminary data.</text>
</comment>
<evidence type="ECO:0000256" key="2">
    <source>
        <dbReference type="SAM" id="Phobius"/>
    </source>
</evidence>
<evidence type="ECO:0000256" key="1">
    <source>
        <dbReference type="SAM" id="MobiDB-lite"/>
    </source>
</evidence>
<organism evidence="3 4">
    <name type="scientific">Paractinoplanes pyxinae</name>
    <dbReference type="NCBI Taxonomy" id="2997416"/>
    <lineage>
        <taxon>Bacteria</taxon>
        <taxon>Bacillati</taxon>
        <taxon>Actinomycetota</taxon>
        <taxon>Actinomycetes</taxon>
        <taxon>Micromonosporales</taxon>
        <taxon>Micromonosporaceae</taxon>
        <taxon>Paractinoplanes</taxon>
    </lineage>
</organism>
<dbReference type="Proteomes" id="UP001151002">
    <property type="component" value="Unassembled WGS sequence"/>
</dbReference>
<evidence type="ECO:0000313" key="3">
    <source>
        <dbReference type="EMBL" id="MCY1140350.1"/>
    </source>
</evidence>
<dbReference type="RefSeq" id="WP_267564537.1">
    <property type="nucleotide sequence ID" value="NZ_JAPNTZ010000007.1"/>
</dbReference>
<keyword evidence="2" id="KW-0472">Membrane</keyword>
<dbReference type="InterPro" id="IPR021903">
    <property type="entry name" value="DUF3515"/>
</dbReference>
<protein>
    <submittedName>
        <fullName evidence="3">DUF3515 family protein</fullName>
    </submittedName>
</protein>
<name>A0ABT4B3A4_9ACTN</name>
<gene>
    <name evidence="3" type="ORF">OWR29_20315</name>
</gene>
<keyword evidence="4" id="KW-1185">Reference proteome</keyword>
<keyword evidence="2" id="KW-0812">Transmembrane</keyword>
<keyword evidence="2" id="KW-1133">Transmembrane helix</keyword>
<evidence type="ECO:0000313" key="4">
    <source>
        <dbReference type="Proteomes" id="UP001151002"/>
    </source>
</evidence>
<reference evidence="3" key="1">
    <citation type="submission" date="2022-11" db="EMBL/GenBank/DDBJ databases">
        <authorList>
            <person name="Somphong A."/>
            <person name="Phongsopitanun W."/>
        </authorList>
    </citation>
    <scope>NUCLEOTIDE SEQUENCE</scope>
    <source>
        <strain evidence="3">Pm04-4</strain>
    </source>
</reference>
<sequence length="215" mass="22273">MVDVETPPAKPAKSTTDPATRRAALWATVIAVPIAVIVGLVAFSQFTPDDSEPAAAPSASAPAPVPTTPVQLAAAKLDAGTTQVCLAVTSQLPTELRGLTGRKVTAGPEQNAAWGEPPITLECGVTQPTMCERIDGGHDGCVPLDSTMLAMDGVCWWAKDGPATDVFTTMDREVAVRVSVPGSYEQTGQWANEFSEPVVKTVKSTTKGVPSGCKG</sequence>
<feature type="region of interest" description="Disordered" evidence="1">
    <location>
        <begin position="1"/>
        <end position="20"/>
    </location>
</feature>
<dbReference type="EMBL" id="JAPNTZ010000007">
    <property type="protein sequence ID" value="MCY1140350.1"/>
    <property type="molecule type" value="Genomic_DNA"/>
</dbReference>
<accession>A0ABT4B3A4</accession>
<dbReference type="Pfam" id="PF12028">
    <property type="entry name" value="DUF3515"/>
    <property type="match status" value="1"/>
</dbReference>